<sequence length="170" mass="19198">MWNPAYVTPEIANIASPKIVAMAVKKAKRPMFVLGSLLNSLPEEITMEILEVAKLLKNKYNVTIVSTGGSYLTLSKYLEPDAKIGIIDLINNLRNPYWEGFDGKGNYDLILFVGVPYYIATQGLSTLKHFAPHLRTITLCKFMHPNADYSFPNLSNEDWLSYLRNLKSLI</sequence>
<dbReference type="GeneID" id="9132049"/>
<organism evidence="1 2">
    <name type="scientific">Methanocaldococcus infernus (strain DSM 11812 / JCM 15783 / ME)</name>
    <dbReference type="NCBI Taxonomy" id="573063"/>
    <lineage>
        <taxon>Archaea</taxon>
        <taxon>Methanobacteriati</taxon>
        <taxon>Methanobacteriota</taxon>
        <taxon>Methanomada group</taxon>
        <taxon>Methanococci</taxon>
        <taxon>Methanococcales</taxon>
        <taxon>Methanocaldococcaceae</taxon>
        <taxon>Methanocaldococcus</taxon>
    </lineage>
</organism>
<name>D5VSY6_METIM</name>
<keyword evidence="2" id="KW-1185">Reference proteome</keyword>
<dbReference type="OrthoDB" id="120588at2157"/>
<dbReference type="STRING" id="573063.Metin_1031"/>
<dbReference type="PIRSF" id="PIRSF006035">
    <property type="entry name" value="CO_dh_b_ACDS_e"/>
    <property type="match status" value="1"/>
</dbReference>
<dbReference type="HOGENOM" id="CLU_123700_0_0_2"/>
<dbReference type="InterPro" id="IPR003704">
    <property type="entry name" value="CdhB"/>
</dbReference>
<evidence type="ECO:0000313" key="1">
    <source>
        <dbReference type="EMBL" id="ADG13689.1"/>
    </source>
</evidence>
<proteinExistence type="predicted"/>
<dbReference type="SUPFAM" id="SSF52467">
    <property type="entry name" value="DHS-like NAD/FAD-binding domain"/>
    <property type="match status" value="1"/>
</dbReference>
<evidence type="ECO:0000313" key="2">
    <source>
        <dbReference type="Proteomes" id="UP000002061"/>
    </source>
</evidence>
<dbReference type="RefSeq" id="WP_013100434.1">
    <property type="nucleotide sequence ID" value="NC_014122.1"/>
</dbReference>
<dbReference type="Gene3D" id="3.40.50.1220">
    <property type="entry name" value="TPP-binding domain"/>
    <property type="match status" value="1"/>
</dbReference>
<reference evidence="1" key="1">
    <citation type="submission" date="2010-04" db="EMBL/GenBank/DDBJ databases">
        <title>Complete sequence of Methanocaldococcus infernus ME.</title>
        <authorList>
            <consortium name="US DOE Joint Genome Institute"/>
            <person name="Lucas S."/>
            <person name="Copeland A."/>
            <person name="Lapidus A."/>
            <person name="Cheng J.-F."/>
            <person name="Bruce D."/>
            <person name="Goodwin L."/>
            <person name="Pitluck S."/>
            <person name="Munk A.C."/>
            <person name="Detter J.C."/>
            <person name="Han C."/>
            <person name="Tapia R."/>
            <person name="Land M."/>
            <person name="Hauser L."/>
            <person name="Kyrpides N."/>
            <person name="Mikhailova N."/>
            <person name="Sieprawska-Lupa M."/>
            <person name="Whitman W.B."/>
            <person name="Woyke T."/>
        </authorList>
    </citation>
    <scope>NUCLEOTIDE SEQUENCE [LARGE SCALE GENOMIC DNA]</scope>
    <source>
        <strain evidence="1">ME</strain>
    </source>
</reference>
<dbReference type="InterPro" id="IPR029035">
    <property type="entry name" value="DHS-like_NAD/FAD-binding_dom"/>
</dbReference>
<dbReference type="EMBL" id="CP002009">
    <property type="protein sequence ID" value="ADG13689.1"/>
    <property type="molecule type" value="Genomic_DNA"/>
</dbReference>
<dbReference type="KEGG" id="mif:Metin_1031"/>
<dbReference type="Pfam" id="PF02552">
    <property type="entry name" value="CO_dh"/>
    <property type="match status" value="1"/>
</dbReference>
<dbReference type="AlphaFoldDB" id="D5VSY6"/>
<dbReference type="GO" id="GO:0019385">
    <property type="term" value="P:methanogenesis, from acetate"/>
    <property type="evidence" value="ECO:0007669"/>
    <property type="project" value="InterPro"/>
</dbReference>
<dbReference type="NCBIfam" id="TIGR00315">
    <property type="entry name" value="cdhB"/>
    <property type="match status" value="1"/>
</dbReference>
<dbReference type="Proteomes" id="UP000002061">
    <property type="component" value="Chromosome"/>
</dbReference>
<dbReference type="eggNOG" id="arCOG04408">
    <property type="taxonomic scope" value="Archaea"/>
</dbReference>
<protein>
    <submittedName>
        <fullName evidence="1">CO dehydrogenase/acetyl-CoA synthase complex, epsilon subunit</fullName>
    </submittedName>
</protein>
<gene>
    <name evidence="1" type="ordered locus">Metin_1031</name>
</gene>
<accession>D5VSY6</accession>